<proteinExistence type="predicted"/>
<keyword evidence="7" id="KW-1185">Reference proteome</keyword>
<keyword evidence="3 5" id="KW-1133">Transmembrane helix</keyword>
<comment type="subcellular location">
    <subcellularLocation>
        <location evidence="1">Membrane</location>
        <topology evidence="1">Multi-pass membrane protein</topology>
    </subcellularLocation>
</comment>
<evidence type="ECO:0000256" key="3">
    <source>
        <dbReference type="ARBA" id="ARBA00022989"/>
    </source>
</evidence>
<name>A0A0W0ZWR8_9GAMM</name>
<evidence type="ECO:0000256" key="1">
    <source>
        <dbReference type="ARBA" id="ARBA00004141"/>
    </source>
</evidence>
<feature type="transmembrane region" description="Helical" evidence="5">
    <location>
        <begin position="30"/>
        <end position="46"/>
    </location>
</feature>
<dbReference type="GO" id="GO:0009403">
    <property type="term" value="P:toxin biosynthetic process"/>
    <property type="evidence" value="ECO:0007669"/>
    <property type="project" value="InterPro"/>
</dbReference>
<evidence type="ECO:0000256" key="4">
    <source>
        <dbReference type="ARBA" id="ARBA00023136"/>
    </source>
</evidence>
<dbReference type="Pfam" id="PF02674">
    <property type="entry name" value="Colicin_V"/>
    <property type="match status" value="1"/>
</dbReference>
<evidence type="ECO:0000313" key="7">
    <source>
        <dbReference type="Proteomes" id="UP000054693"/>
    </source>
</evidence>
<evidence type="ECO:0000256" key="5">
    <source>
        <dbReference type="SAM" id="Phobius"/>
    </source>
</evidence>
<keyword evidence="4 5" id="KW-0472">Membrane</keyword>
<dbReference type="RefSeq" id="WP_058520557.1">
    <property type="nucleotide sequence ID" value="NZ_CAAAIP010000001.1"/>
</dbReference>
<reference evidence="6 7" key="1">
    <citation type="submission" date="2015-11" db="EMBL/GenBank/DDBJ databases">
        <title>Genomic analysis of 38 Legionella species identifies large and diverse effector repertoires.</title>
        <authorList>
            <person name="Burstein D."/>
            <person name="Amaro F."/>
            <person name="Zusman T."/>
            <person name="Lifshitz Z."/>
            <person name="Cohen O."/>
            <person name="Gilbert J.A."/>
            <person name="Pupko T."/>
            <person name="Shuman H.A."/>
            <person name="Segal G."/>
        </authorList>
    </citation>
    <scope>NUCLEOTIDE SEQUENCE [LARGE SCALE GENOMIC DNA]</scope>
    <source>
        <strain evidence="6 7">ATCC 49180</strain>
    </source>
</reference>
<feature type="transmembrane region" description="Helical" evidence="5">
    <location>
        <begin position="66"/>
        <end position="90"/>
    </location>
</feature>
<gene>
    <name evidence="6" type="primary">dedE</name>
    <name evidence="6" type="ORF">Ltuc_1375</name>
</gene>
<accession>A0A0W0ZWR8</accession>
<dbReference type="AlphaFoldDB" id="A0A0W0ZWR8"/>
<feature type="transmembrane region" description="Helical" evidence="5">
    <location>
        <begin position="6"/>
        <end position="23"/>
    </location>
</feature>
<dbReference type="STRING" id="40335.Ltuc_1375"/>
<evidence type="ECO:0000256" key="2">
    <source>
        <dbReference type="ARBA" id="ARBA00022692"/>
    </source>
</evidence>
<dbReference type="PANTHER" id="PTHR36926:SF1">
    <property type="entry name" value="COLICIN V PRODUCTION PROTEIN"/>
    <property type="match status" value="1"/>
</dbReference>
<dbReference type="InterPro" id="IPR003825">
    <property type="entry name" value="Colicin-V_CvpA"/>
</dbReference>
<feature type="transmembrane region" description="Helical" evidence="5">
    <location>
        <begin position="102"/>
        <end position="123"/>
    </location>
</feature>
<dbReference type="EMBL" id="LNZA01000001">
    <property type="protein sequence ID" value="KTD73528.1"/>
    <property type="molecule type" value="Genomic_DNA"/>
</dbReference>
<protein>
    <submittedName>
        <fullName evidence="6">Colicin V</fullName>
    </submittedName>
</protein>
<dbReference type="GO" id="GO:0016020">
    <property type="term" value="C:membrane"/>
    <property type="evidence" value="ECO:0007669"/>
    <property type="project" value="UniProtKB-SubCell"/>
</dbReference>
<evidence type="ECO:0000313" key="6">
    <source>
        <dbReference type="EMBL" id="KTD73528.1"/>
    </source>
</evidence>
<dbReference type="PANTHER" id="PTHR36926">
    <property type="entry name" value="COLICIN V PRODUCTION PROTEIN"/>
    <property type="match status" value="1"/>
</dbReference>
<dbReference type="Proteomes" id="UP000054693">
    <property type="component" value="Unassembled WGS sequence"/>
</dbReference>
<dbReference type="InterPro" id="IPR052719">
    <property type="entry name" value="CvpA-like"/>
</dbReference>
<comment type="caution">
    <text evidence="6">The sequence shown here is derived from an EMBL/GenBank/DDBJ whole genome shotgun (WGS) entry which is preliminary data.</text>
</comment>
<organism evidence="6 7">
    <name type="scientific">Legionella tucsonensis</name>
    <dbReference type="NCBI Taxonomy" id="40335"/>
    <lineage>
        <taxon>Bacteria</taxon>
        <taxon>Pseudomonadati</taxon>
        <taxon>Pseudomonadota</taxon>
        <taxon>Gammaproteobacteria</taxon>
        <taxon>Legionellales</taxon>
        <taxon>Legionellaceae</taxon>
        <taxon>Legionella</taxon>
    </lineage>
</organism>
<keyword evidence="2 5" id="KW-0812">Transmembrane</keyword>
<dbReference type="OrthoDB" id="9810601at2"/>
<sequence>MQFQWVDLIFIIIIGLSSITGLLRGFIKEFIALGVWILAVWAGYNYSGSLNPYLQPYIQDQSIRTIAGFIVVVLGVLIAGGIGNAILGLFLRGSGLGAMDKVLGGAFGFARGVFILSLIFAILSMTSLPYQQYVQSSRVYNQLLPVINWISSSLPGLINKAKQTVSVNESFNFIDITPDS</sequence>
<dbReference type="PATRIC" id="fig|40335.7.peg.1462"/>